<keyword evidence="2" id="KW-1185">Reference proteome</keyword>
<dbReference type="RefSeq" id="WP_002847209.1">
    <property type="nucleotide sequence ID" value="NZ_ADKM02000021.1"/>
</dbReference>
<comment type="caution">
    <text evidence="1">The sequence shown here is derived from an EMBL/GenBank/DDBJ whole genome shotgun (WGS) entry which is preliminary data.</text>
</comment>
<gene>
    <name evidence="1" type="ORF">CUS_4763</name>
</gene>
<dbReference type="EMBL" id="ADKM02000021">
    <property type="protein sequence ID" value="EGC04462.1"/>
    <property type="molecule type" value="Genomic_DNA"/>
</dbReference>
<name>E9S8D7_RUMAL</name>
<dbReference type="OrthoDB" id="9938341at2"/>
<accession>E9S8D7</accession>
<evidence type="ECO:0000313" key="2">
    <source>
        <dbReference type="Proteomes" id="UP000004259"/>
    </source>
</evidence>
<dbReference type="STRING" id="246199.CUS_4763"/>
<sequence length="173" mass="19803">MDASYIFEYDWKMEESAITDGRLYEAMKESGCFDAKKVKPEPFTSWNDAREALKECIVFDLSDAIVSDSGYIEIKFEDEEVYLYDEVNDFLSKIAPFCKGYLCFESGLVSELCRCTFIGGESVYTSLYPQEDTFVVTDKSGKFVGTVSESFVKTIDKDKYIIQPVKLELNKED</sequence>
<dbReference type="Proteomes" id="UP000004259">
    <property type="component" value="Unassembled WGS sequence"/>
</dbReference>
<dbReference type="AlphaFoldDB" id="E9S8D7"/>
<evidence type="ECO:0000313" key="1">
    <source>
        <dbReference type="EMBL" id="EGC04462.1"/>
    </source>
</evidence>
<organism evidence="1 2">
    <name type="scientific">Ruminococcus albus 8</name>
    <dbReference type="NCBI Taxonomy" id="246199"/>
    <lineage>
        <taxon>Bacteria</taxon>
        <taxon>Bacillati</taxon>
        <taxon>Bacillota</taxon>
        <taxon>Clostridia</taxon>
        <taxon>Eubacteriales</taxon>
        <taxon>Oscillospiraceae</taxon>
        <taxon>Ruminococcus</taxon>
    </lineage>
</organism>
<protein>
    <submittedName>
        <fullName evidence="1">Conserved domain protein</fullName>
    </submittedName>
</protein>
<reference evidence="1 2" key="1">
    <citation type="submission" date="2011-02" db="EMBL/GenBank/DDBJ databases">
        <authorList>
            <person name="Nelson K.E."/>
            <person name="Sutton G."/>
            <person name="Torralba M."/>
            <person name="Durkin S."/>
            <person name="Harkins D."/>
            <person name="Montgomery R."/>
            <person name="Ziemer C."/>
            <person name="Klaassens E."/>
            <person name="Ocuiv P."/>
            <person name="Morrison M."/>
        </authorList>
    </citation>
    <scope>NUCLEOTIDE SEQUENCE [LARGE SCALE GENOMIC DNA]</scope>
    <source>
        <strain evidence="1 2">8</strain>
    </source>
</reference>
<proteinExistence type="predicted"/>